<dbReference type="Pfam" id="PF00672">
    <property type="entry name" value="HAMP"/>
    <property type="match status" value="1"/>
</dbReference>
<accession>A0A4Q1JXY7</accession>
<evidence type="ECO:0000259" key="17">
    <source>
        <dbReference type="PROSITE" id="PS50885"/>
    </source>
</evidence>
<evidence type="ECO:0000256" key="8">
    <source>
        <dbReference type="ARBA" id="ARBA00022741"/>
    </source>
</evidence>
<evidence type="ECO:0000256" key="10">
    <source>
        <dbReference type="ARBA" id="ARBA00022840"/>
    </source>
</evidence>
<dbReference type="SUPFAM" id="SSF47384">
    <property type="entry name" value="Homodimeric domain of signal transducing histidine kinase"/>
    <property type="match status" value="1"/>
</dbReference>
<comment type="caution">
    <text evidence="18">The sequence shown here is derived from an EMBL/GenBank/DDBJ whole genome shotgun (WGS) entry which is preliminary data.</text>
</comment>
<dbReference type="SMART" id="SM00387">
    <property type="entry name" value="HATPase_c"/>
    <property type="match status" value="1"/>
</dbReference>
<dbReference type="Pfam" id="PF02518">
    <property type="entry name" value="HATPase_c"/>
    <property type="match status" value="1"/>
</dbReference>
<feature type="transmembrane region" description="Helical" evidence="14">
    <location>
        <begin position="12"/>
        <end position="32"/>
    </location>
</feature>
<evidence type="ECO:0000256" key="4">
    <source>
        <dbReference type="ARBA" id="ARBA00022519"/>
    </source>
</evidence>
<gene>
    <name evidence="18" type="ORF">EPA99_08655</name>
</gene>
<keyword evidence="13 14" id="KW-0472">Membrane</keyword>
<dbReference type="PRINTS" id="PR00344">
    <property type="entry name" value="BCTRLSENSOR"/>
</dbReference>
<organism evidence="18 19">
    <name type="scientific">Pseudoxanthomonas composti</name>
    <dbReference type="NCBI Taxonomy" id="2137479"/>
    <lineage>
        <taxon>Bacteria</taxon>
        <taxon>Pseudomonadati</taxon>
        <taxon>Pseudomonadota</taxon>
        <taxon>Gammaproteobacteria</taxon>
        <taxon>Lysobacterales</taxon>
        <taxon>Lysobacteraceae</taxon>
        <taxon>Pseudoxanthomonas</taxon>
    </lineage>
</organism>
<keyword evidence="12 14" id="KW-0902">Two-component regulatory system</keyword>
<evidence type="ECO:0000256" key="1">
    <source>
        <dbReference type="ARBA" id="ARBA00000085"/>
    </source>
</evidence>
<evidence type="ECO:0000313" key="19">
    <source>
        <dbReference type="Proteomes" id="UP000289784"/>
    </source>
</evidence>
<dbReference type="PANTHER" id="PTHR45436">
    <property type="entry name" value="SENSOR HISTIDINE KINASE YKOH"/>
    <property type="match status" value="1"/>
</dbReference>
<evidence type="ECO:0000259" key="16">
    <source>
        <dbReference type="PROSITE" id="PS50109"/>
    </source>
</evidence>
<keyword evidence="7 14" id="KW-0812">Transmembrane</keyword>
<dbReference type="InterPro" id="IPR003660">
    <property type="entry name" value="HAMP_dom"/>
</dbReference>
<reference evidence="18 19" key="1">
    <citation type="submission" date="2019-01" db="EMBL/GenBank/DDBJ databases">
        <title>Pseudoxanthomonas composti sp. nov., isolated from compost.</title>
        <authorList>
            <person name="Yang G."/>
        </authorList>
    </citation>
    <scope>NUCLEOTIDE SEQUENCE [LARGE SCALE GENOMIC DNA]</scope>
    <source>
        <strain evidence="18 19">GSS15</strain>
    </source>
</reference>
<dbReference type="Gene3D" id="3.30.565.10">
    <property type="entry name" value="Histidine kinase-like ATPase, C-terminal domain"/>
    <property type="match status" value="1"/>
</dbReference>
<dbReference type="CDD" id="cd00075">
    <property type="entry name" value="HATPase"/>
    <property type="match status" value="1"/>
</dbReference>
<dbReference type="Gene3D" id="6.10.340.10">
    <property type="match status" value="1"/>
</dbReference>
<evidence type="ECO:0000256" key="14">
    <source>
        <dbReference type="RuleBase" id="RU364088"/>
    </source>
</evidence>
<dbReference type="Proteomes" id="UP000289784">
    <property type="component" value="Unassembled WGS sequence"/>
</dbReference>
<keyword evidence="9 14" id="KW-0418">Kinase</keyword>
<feature type="domain" description="Histidine kinase" evidence="16">
    <location>
        <begin position="242"/>
        <end position="455"/>
    </location>
</feature>
<dbReference type="InterPro" id="IPR050428">
    <property type="entry name" value="TCS_sensor_his_kinase"/>
</dbReference>
<dbReference type="AlphaFoldDB" id="A0A4Q1JXY7"/>
<dbReference type="EMBL" id="SAWZ01000004">
    <property type="protein sequence ID" value="RXR06192.1"/>
    <property type="molecule type" value="Genomic_DNA"/>
</dbReference>
<keyword evidence="6 14" id="KW-0808">Transferase</keyword>
<keyword evidence="19" id="KW-1185">Reference proteome</keyword>
<dbReference type="EC" id="2.7.13.3" evidence="14"/>
<dbReference type="SMART" id="SM00304">
    <property type="entry name" value="HAMP"/>
    <property type="match status" value="1"/>
</dbReference>
<dbReference type="GO" id="GO:0005886">
    <property type="term" value="C:plasma membrane"/>
    <property type="evidence" value="ECO:0007669"/>
    <property type="project" value="UniProtKB-SubCell"/>
</dbReference>
<evidence type="ECO:0000256" key="5">
    <source>
        <dbReference type="ARBA" id="ARBA00022553"/>
    </source>
</evidence>
<dbReference type="GO" id="GO:0005524">
    <property type="term" value="F:ATP binding"/>
    <property type="evidence" value="ECO:0007669"/>
    <property type="project" value="UniProtKB-KW"/>
</dbReference>
<keyword evidence="5" id="KW-0597">Phosphoprotein</keyword>
<dbReference type="SUPFAM" id="SSF55874">
    <property type="entry name" value="ATPase domain of HSP90 chaperone/DNA topoisomerase II/histidine kinase"/>
    <property type="match status" value="1"/>
</dbReference>
<feature type="transmembrane region" description="Helical" evidence="14">
    <location>
        <begin position="155"/>
        <end position="180"/>
    </location>
</feature>
<keyword evidence="10 14" id="KW-0067">ATP-binding</keyword>
<feature type="domain" description="HAMP" evidence="17">
    <location>
        <begin position="181"/>
        <end position="234"/>
    </location>
</feature>
<evidence type="ECO:0000256" key="12">
    <source>
        <dbReference type="ARBA" id="ARBA00023012"/>
    </source>
</evidence>
<dbReference type="SMART" id="SM00388">
    <property type="entry name" value="HisKA"/>
    <property type="match status" value="1"/>
</dbReference>
<dbReference type="InterPro" id="IPR006290">
    <property type="entry name" value="CztS_silS_copS"/>
</dbReference>
<comment type="subcellular location">
    <subcellularLocation>
        <location evidence="2 14">Cell inner membrane</location>
    </subcellularLocation>
</comment>
<dbReference type="InterPro" id="IPR003661">
    <property type="entry name" value="HisK_dim/P_dom"/>
</dbReference>
<feature type="region of interest" description="Disordered" evidence="15">
    <location>
        <begin position="457"/>
        <end position="484"/>
    </location>
</feature>
<dbReference type="PROSITE" id="PS50885">
    <property type="entry name" value="HAMP"/>
    <property type="match status" value="1"/>
</dbReference>
<feature type="compositionally biased region" description="Low complexity" evidence="15">
    <location>
        <begin position="468"/>
        <end position="484"/>
    </location>
</feature>
<keyword evidence="8 14" id="KW-0547">Nucleotide-binding</keyword>
<keyword evidence="11 14" id="KW-1133">Transmembrane helix</keyword>
<evidence type="ECO:0000256" key="6">
    <source>
        <dbReference type="ARBA" id="ARBA00022679"/>
    </source>
</evidence>
<dbReference type="Gene3D" id="1.10.287.130">
    <property type="match status" value="1"/>
</dbReference>
<dbReference type="InterPro" id="IPR005467">
    <property type="entry name" value="His_kinase_dom"/>
</dbReference>
<dbReference type="GO" id="GO:0000155">
    <property type="term" value="F:phosphorelay sensor kinase activity"/>
    <property type="evidence" value="ECO:0007669"/>
    <property type="project" value="InterPro"/>
</dbReference>
<name>A0A4Q1JXY7_9GAMM</name>
<dbReference type="PANTHER" id="PTHR45436:SF9">
    <property type="entry name" value="SENSOR PROTEIN"/>
    <property type="match status" value="1"/>
</dbReference>
<dbReference type="OrthoDB" id="9804645at2"/>
<keyword evidence="4 14" id="KW-0997">Cell inner membrane</keyword>
<dbReference type="InterPro" id="IPR036097">
    <property type="entry name" value="HisK_dim/P_sf"/>
</dbReference>
<dbReference type="Pfam" id="PF00512">
    <property type="entry name" value="HisKA"/>
    <property type="match status" value="1"/>
</dbReference>
<dbReference type="InterPro" id="IPR004358">
    <property type="entry name" value="Sig_transdc_His_kin-like_C"/>
</dbReference>
<evidence type="ECO:0000313" key="18">
    <source>
        <dbReference type="EMBL" id="RXR06192.1"/>
    </source>
</evidence>
<evidence type="ECO:0000256" key="13">
    <source>
        <dbReference type="ARBA" id="ARBA00023136"/>
    </source>
</evidence>
<dbReference type="NCBIfam" id="TIGR01386">
    <property type="entry name" value="cztS_silS_copS"/>
    <property type="match status" value="1"/>
</dbReference>
<comment type="catalytic activity">
    <reaction evidence="1 14">
        <text>ATP + protein L-histidine = ADP + protein N-phospho-L-histidine.</text>
        <dbReference type="EC" id="2.7.13.3"/>
    </reaction>
</comment>
<dbReference type="InterPro" id="IPR036890">
    <property type="entry name" value="HATPase_C_sf"/>
</dbReference>
<evidence type="ECO:0000256" key="9">
    <source>
        <dbReference type="ARBA" id="ARBA00022777"/>
    </source>
</evidence>
<sequence>MHTRSIANRLSLMFGLAATVVLTLLAVAIFLFQAHELQRSKRAELHARMNIIERLGHRATDAQDWAQFTGKLSDITPDDGSLYFLVDSQDARYRTGDDFLDEAEFQRGQDGFGEAELDNGQRYMTYTHVMPPEGERPEVRLIVAAGLRDLNAAEWLFAGAMLVLSVGAIAAVSAMGWHIARRGLAPVDRLSAHARKLDARDLARRLPTDQLPEELVGLVGSLNDALARLEQAYLQLSAFNADVAHELRTPLGNLIGETQVALSRARSSDELLDVLESNLEELDRLRNIVNSMLFLARADRGETAQDLVEVSLRQESQRTVDFMEMLLEDAETQVEIIGDARVCVERSLFTQALTNLLDNAVRHGEHGGTVYVRIDDGASTASVTVDSPGGPLTDHTLKHIFDRFYRADPARSNSTNSHGLGLAIVRAITQLHGGSVFVSSAAGRVLIGFQLPKGTVTARPRTGAPHEVVSSTATVSSNVPKPAT</sequence>
<evidence type="ECO:0000256" key="2">
    <source>
        <dbReference type="ARBA" id="ARBA00004533"/>
    </source>
</evidence>
<dbReference type="CDD" id="cd00082">
    <property type="entry name" value="HisKA"/>
    <property type="match status" value="1"/>
</dbReference>
<evidence type="ECO:0000256" key="3">
    <source>
        <dbReference type="ARBA" id="ARBA00022475"/>
    </source>
</evidence>
<evidence type="ECO:0000256" key="7">
    <source>
        <dbReference type="ARBA" id="ARBA00022692"/>
    </source>
</evidence>
<evidence type="ECO:0000256" key="11">
    <source>
        <dbReference type="ARBA" id="ARBA00022989"/>
    </source>
</evidence>
<keyword evidence="3 14" id="KW-1003">Cell membrane</keyword>
<evidence type="ECO:0000256" key="15">
    <source>
        <dbReference type="SAM" id="MobiDB-lite"/>
    </source>
</evidence>
<dbReference type="InterPro" id="IPR003594">
    <property type="entry name" value="HATPase_dom"/>
</dbReference>
<protein>
    <recommendedName>
        <fullName evidence="14">Sensor protein</fullName>
        <ecNumber evidence="14">2.7.13.3</ecNumber>
    </recommendedName>
</protein>
<dbReference type="PROSITE" id="PS50109">
    <property type="entry name" value="HIS_KIN"/>
    <property type="match status" value="1"/>
</dbReference>
<proteinExistence type="predicted"/>
<comment type="function">
    <text evidence="14">Member of a two-component regulatory system.</text>
</comment>